<dbReference type="Pfam" id="PF01882">
    <property type="entry name" value="DUF58"/>
    <property type="match status" value="1"/>
</dbReference>
<dbReference type="PANTHER" id="PTHR33608">
    <property type="entry name" value="BLL2464 PROTEIN"/>
    <property type="match status" value="1"/>
</dbReference>
<dbReference type="Proteomes" id="UP000243547">
    <property type="component" value="Unassembled WGS sequence"/>
</dbReference>
<evidence type="ECO:0000313" key="2">
    <source>
        <dbReference type="EMBL" id="SHJ68131.1"/>
    </source>
</evidence>
<dbReference type="SUPFAM" id="SSF53300">
    <property type="entry name" value="vWA-like"/>
    <property type="match status" value="1"/>
</dbReference>
<name>A0A1M6LA95_9FIRM</name>
<protein>
    <recommendedName>
        <fullName evidence="1">DUF58 domain-containing protein</fullName>
    </recommendedName>
</protein>
<gene>
    <name evidence="2" type="ORF">SAMN02745227_00435</name>
</gene>
<evidence type="ECO:0000259" key="1">
    <source>
        <dbReference type="Pfam" id="PF01882"/>
    </source>
</evidence>
<organism evidence="2 3">
    <name type="scientific">Anaerobranca californiensis DSM 14826</name>
    <dbReference type="NCBI Taxonomy" id="1120989"/>
    <lineage>
        <taxon>Bacteria</taxon>
        <taxon>Bacillati</taxon>
        <taxon>Bacillota</taxon>
        <taxon>Clostridia</taxon>
        <taxon>Eubacteriales</taxon>
        <taxon>Proteinivoracaceae</taxon>
        <taxon>Anaerobranca</taxon>
    </lineage>
</organism>
<dbReference type="InterPro" id="IPR002881">
    <property type="entry name" value="DUF58"/>
</dbReference>
<dbReference type="PANTHER" id="PTHR33608:SF7">
    <property type="entry name" value="DUF58 DOMAIN-CONTAINING PROTEIN"/>
    <property type="match status" value="1"/>
</dbReference>
<dbReference type="InterPro" id="IPR036465">
    <property type="entry name" value="vWFA_dom_sf"/>
</dbReference>
<dbReference type="STRING" id="1120989.SAMN02745227_00435"/>
<keyword evidence="3" id="KW-1185">Reference proteome</keyword>
<accession>A0A1M6LA95</accession>
<reference evidence="3" key="1">
    <citation type="submission" date="2016-11" db="EMBL/GenBank/DDBJ databases">
        <authorList>
            <person name="Varghese N."/>
            <person name="Submissions S."/>
        </authorList>
    </citation>
    <scope>NUCLEOTIDE SEQUENCE [LARGE SCALE GENOMIC DNA]</scope>
    <source>
        <strain evidence="3">DSM 14826</strain>
    </source>
</reference>
<evidence type="ECO:0000313" key="3">
    <source>
        <dbReference type="Proteomes" id="UP000243547"/>
    </source>
</evidence>
<dbReference type="OrthoDB" id="9776116at2"/>
<dbReference type="EMBL" id="FRAI01000005">
    <property type="protein sequence ID" value="SHJ68131.1"/>
    <property type="molecule type" value="Genomic_DNA"/>
</dbReference>
<proteinExistence type="predicted"/>
<dbReference type="AlphaFoldDB" id="A0A1M6LA95"/>
<dbReference type="RefSeq" id="WP_084672349.1">
    <property type="nucleotide sequence ID" value="NZ_FRAI01000005.1"/>
</dbReference>
<feature type="domain" description="DUF58" evidence="1">
    <location>
        <begin position="44"/>
        <end position="252"/>
    </location>
</feature>
<sequence>MAWQFNLDYQRLNTLSLLFRGGLTGMSSGKRLTNKYGSSLEFADYRPYLPGDDIRRIDWSLYGRSQRIYTKLHRSEIDARINIFIDASKSMDFGDPHKGYKALELALAISYISLKALDRVGVYLGRKDLYRHLNPVYGGNAYSKVLKFLEESSFAGEGDLNTFIAKGKSLLKPKGVAVVLSDFLCPHGFKEGFNTLLSFEQDILVFHIASPEEIEPMLKGGVKLVDSETGKTKELDLDYWSFKKYKESFLKHQREIEDFCSRRNITYSFVNTKESLYQTLYSLRGRIK</sequence>